<dbReference type="AlphaFoldDB" id="A0A4R1M7W5"/>
<evidence type="ECO:0000259" key="3">
    <source>
        <dbReference type="Pfam" id="PF06580"/>
    </source>
</evidence>
<dbReference type="InterPro" id="IPR050640">
    <property type="entry name" value="Bact_2-comp_sensor_kinase"/>
</dbReference>
<dbReference type="SUPFAM" id="SSF55874">
    <property type="entry name" value="ATPase domain of HSP90 chaperone/DNA topoisomerase II/histidine kinase"/>
    <property type="match status" value="1"/>
</dbReference>
<feature type="domain" description="PocR" evidence="4">
    <location>
        <begin position="30"/>
        <end position="192"/>
    </location>
</feature>
<keyword evidence="5" id="KW-0808">Transferase</keyword>
<evidence type="ECO:0000313" key="6">
    <source>
        <dbReference type="Proteomes" id="UP000294545"/>
    </source>
</evidence>
<sequence length="435" mass="50150">MVDFFNSKKEQQENIQEEDNIFNNFNIIRLFGKERLEDIQEKISKATGLAFVTVDYKGEPVTQLTSFTPFCQKIRQRKEAENICMASDAFGGIQAAATQKPYVYFCPCGLLEIAIPIVIRGHYLGGFIGGQIRCLDAPKDICRLENVMQHTEDFKQNKEMKKLYNDILSMEYDKFVSIAELISLIINQLGEKEVSRLMQKDSLNEELKKVNEDKKKLEVENRLKNAELITLRSQMNPYFLFRSLNSISNLAVVEDAYKTNEMITMFAEFLRWNFVNAKKTISILEEVENVERYLKIQKVRLGDKLKYSIDMPDYIKLQKIPSLTIMPFVEKAIFHGIVQKKEKGMVQVVIDYEKDDVVVSVEDDGLGLSDNMLSEIFKPYKNGYEGDSIEASISNTRKRLITLFGSEYDAAIYCSEGKGTKSIIRYPKNFNKRID</sequence>
<gene>
    <name evidence="5" type="ORF">EDC19_2672</name>
</gene>
<accession>A0A4R1M7W5</accession>
<dbReference type="InterPro" id="IPR036890">
    <property type="entry name" value="HATPase_C_sf"/>
</dbReference>
<dbReference type="InterPro" id="IPR003594">
    <property type="entry name" value="HATPase_dom"/>
</dbReference>
<keyword evidence="6" id="KW-1185">Reference proteome</keyword>
<dbReference type="PANTHER" id="PTHR34220">
    <property type="entry name" value="SENSOR HISTIDINE KINASE YPDA"/>
    <property type="match status" value="1"/>
</dbReference>
<dbReference type="InterPro" id="IPR018771">
    <property type="entry name" value="PocR_dom"/>
</dbReference>
<evidence type="ECO:0000313" key="5">
    <source>
        <dbReference type="EMBL" id="TCK88025.1"/>
    </source>
</evidence>
<feature type="coiled-coil region" evidence="1">
    <location>
        <begin position="200"/>
        <end position="227"/>
    </location>
</feature>
<dbReference type="OrthoDB" id="1410840at2"/>
<feature type="domain" description="Signal transduction histidine kinase internal region" evidence="3">
    <location>
        <begin position="226"/>
        <end position="305"/>
    </location>
</feature>
<dbReference type="PANTHER" id="PTHR34220:SF7">
    <property type="entry name" value="SENSOR HISTIDINE KINASE YPDA"/>
    <property type="match status" value="1"/>
</dbReference>
<evidence type="ECO:0000256" key="1">
    <source>
        <dbReference type="SAM" id="Coils"/>
    </source>
</evidence>
<dbReference type="Gene3D" id="3.30.565.10">
    <property type="entry name" value="Histidine kinase-like ATPase, C-terminal domain"/>
    <property type="match status" value="1"/>
</dbReference>
<dbReference type="RefSeq" id="WP_132283330.1">
    <property type="nucleotide sequence ID" value="NZ_SMGQ01000017.1"/>
</dbReference>
<dbReference type="InterPro" id="IPR010559">
    <property type="entry name" value="Sig_transdc_His_kin_internal"/>
</dbReference>
<name>A0A4R1M7W5_9FIRM</name>
<dbReference type="GO" id="GO:0000155">
    <property type="term" value="F:phosphorelay sensor kinase activity"/>
    <property type="evidence" value="ECO:0007669"/>
    <property type="project" value="InterPro"/>
</dbReference>
<evidence type="ECO:0000259" key="4">
    <source>
        <dbReference type="Pfam" id="PF10114"/>
    </source>
</evidence>
<organism evidence="5 6">
    <name type="scientific">Natranaerovirga hydrolytica</name>
    <dbReference type="NCBI Taxonomy" id="680378"/>
    <lineage>
        <taxon>Bacteria</taxon>
        <taxon>Bacillati</taxon>
        <taxon>Bacillota</taxon>
        <taxon>Clostridia</taxon>
        <taxon>Lachnospirales</taxon>
        <taxon>Natranaerovirgaceae</taxon>
        <taxon>Natranaerovirga</taxon>
    </lineage>
</organism>
<dbReference type="Pfam" id="PF02518">
    <property type="entry name" value="HATPase_c"/>
    <property type="match status" value="1"/>
</dbReference>
<dbReference type="Proteomes" id="UP000294545">
    <property type="component" value="Unassembled WGS sequence"/>
</dbReference>
<proteinExistence type="predicted"/>
<protein>
    <submittedName>
        <fullName evidence="5">Histidine kinase/DNA gyrase B/HSP90-like ATPase</fullName>
    </submittedName>
</protein>
<keyword evidence="1" id="KW-0175">Coiled coil</keyword>
<dbReference type="Pfam" id="PF06580">
    <property type="entry name" value="His_kinase"/>
    <property type="match status" value="1"/>
</dbReference>
<dbReference type="GO" id="GO:0016020">
    <property type="term" value="C:membrane"/>
    <property type="evidence" value="ECO:0007669"/>
    <property type="project" value="InterPro"/>
</dbReference>
<dbReference type="EMBL" id="SMGQ01000017">
    <property type="protein sequence ID" value="TCK88025.1"/>
    <property type="molecule type" value="Genomic_DNA"/>
</dbReference>
<dbReference type="Pfam" id="PF10114">
    <property type="entry name" value="PocR"/>
    <property type="match status" value="1"/>
</dbReference>
<keyword evidence="5" id="KW-0418">Kinase</keyword>
<reference evidence="5 6" key="1">
    <citation type="submission" date="2019-03" db="EMBL/GenBank/DDBJ databases">
        <title>Genomic Encyclopedia of Type Strains, Phase IV (KMG-IV): sequencing the most valuable type-strain genomes for metagenomic binning, comparative biology and taxonomic classification.</title>
        <authorList>
            <person name="Goeker M."/>
        </authorList>
    </citation>
    <scope>NUCLEOTIDE SEQUENCE [LARGE SCALE GENOMIC DNA]</scope>
    <source>
        <strain evidence="5 6">DSM 24176</strain>
    </source>
</reference>
<evidence type="ECO:0000259" key="2">
    <source>
        <dbReference type="Pfam" id="PF02518"/>
    </source>
</evidence>
<feature type="domain" description="Histidine kinase/HSP90-like ATPase" evidence="2">
    <location>
        <begin position="332"/>
        <end position="428"/>
    </location>
</feature>
<comment type="caution">
    <text evidence="5">The sequence shown here is derived from an EMBL/GenBank/DDBJ whole genome shotgun (WGS) entry which is preliminary data.</text>
</comment>